<name>A0A087E7E7_9BIFI</name>
<dbReference type="eggNOG" id="ENOG5032ZGR">
    <property type="taxonomic scope" value="Bacteria"/>
</dbReference>
<accession>A0A087E7E7</accession>
<dbReference type="RefSeq" id="WP_024463024.1">
    <property type="nucleotide sequence ID" value="NZ_CP062939.1"/>
</dbReference>
<evidence type="ECO:0008006" key="3">
    <source>
        <dbReference type="Google" id="ProtNLM"/>
    </source>
</evidence>
<dbReference type="EMBL" id="JGZR01000006">
    <property type="protein sequence ID" value="KFJ03698.1"/>
    <property type="molecule type" value="Genomic_DNA"/>
</dbReference>
<proteinExistence type="predicted"/>
<protein>
    <recommendedName>
        <fullName evidence="3">DUF3800 domain-containing protein</fullName>
    </recommendedName>
</protein>
<organism evidence="1 2">
    <name type="scientific">Bifidobacterium subtile</name>
    <dbReference type="NCBI Taxonomy" id="77635"/>
    <lineage>
        <taxon>Bacteria</taxon>
        <taxon>Bacillati</taxon>
        <taxon>Actinomycetota</taxon>
        <taxon>Actinomycetes</taxon>
        <taxon>Bifidobacteriales</taxon>
        <taxon>Bifidobacteriaceae</taxon>
        <taxon>Bifidobacterium</taxon>
    </lineage>
</organism>
<dbReference type="Proteomes" id="UP000029055">
    <property type="component" value="Unassembled WGS sequence"/>
</dbReference>
<evidence type="ECO:0000313" key="2">
    <source>
        <dbReference type="Proteomes" id="UP000029055"/>
    </source>
</evidence>
<keyword evidence="2" id="KW-1185">Reference proteome</keyword>
<comment type="caution">
    <text evidence="1">The sequence shown here is derived from an EMBL/GenBank/DDBJ whole genome shotgun (WGS) entry which is preliminary data.</text>
</comment>
<sequence>MNIFVYADESGVFDKAHNQVFVFGGLILLGKDEKDTARRRYISAERVQRRAGAGSGHQELKAIYLSNKQKASMFRAMNPYRRFGVIVKQTRVLDEIFDDRKSKQRYLDYVFKRGLKAALIELIDDGCIQKDGVESIYVFMDEHTTATNGRYEMQEGLENEFKRGTFNQQWNTFWPPLFPAMKSVEFCLRDSCQDALIRAADITANRLYYAAVHGRDDMSDSISYMTLP</sequence>
<gene>
    <name evidence="1" type="ORF">BISU_0173</name>
</gene>
<reference evidence="1 2" key="1">
    <citation type="submission" date="2014-03" db="EMBL/GenBank/DDBJ databases">
        <title>Genomics of Bifidobacteria.</title>
        <authorList>
            <person name="Ventura M."/>
            <person name="Milani C."/>
            <person name="Lugli G.A."/>
        </authorList>
    </citation>
    <scope>NUCLEOTIDE SEQUENCE [LARGE SCALE GENOMIC DNA]</scope>
    <source>
        <strain evidence="1 2">LMG 11597</strain>
    </source>
</reference>
<dbReference type="OrthoDB" id="3199559at2"/>
<dbReference type="AlphaFoldDB" id="A0A087E7E7"/>
<dbReference type="Pfam" id="PF12686">
    <property type="entry name" value="DUF3800"/>
    <property type="match status" value="1"/>
</dbReference>
<dbReference type="InterPro" id="IPR024524">
    <property type="entry name" value="DUF3800"/>
</dbReference>
<evidence type="ECO:0000313" key="1">
    <source>
        <dbReference type="EMBL" id="KFJ03698.1"/>
    </source>
</evidence>